<protein>
    <submittedName>
        <fullName evidence="10">Uncharacterized protein</fullName>
    </submittedName>
</protein>
<dbReference type="PANTHER" id="PTHR21444:SF15">
    <property type="entry name" value="RECEPTOR FOR RETINOL UPTAKE STRA6"/>
    <property type="match status" value="1"/>
</dbReference>
<comment type="caution">
    <text evidence="10">The sequence shown here is derived from an EMBL/GenBank/DDBJ whole genome shotgun (WGS) entry which is preliminary data.</text>
</comment>
<dbReference type="PANTHER" id="PTHR21444">
    <property type="entry name" value="COILED-COIL DOMAIN-CONTAINING PROTEIN 180"/>
    <property type="match status" value="1"/>
</dbReference>
<dbReference type="EMBL" id="RQTK01000801">
    <property type="protein sequence ID" value="RUS74778.1"/>
    <property type="molecule type" value="Genomic_DNA"/>
</dbReference>
<dbReference type="GO" id="GO:0034632">
    <property type="term" value="F:retinol transmembrane transporter activity"/>
    <property type="evidence" value="ECO:0007669"/>
    <property type="project" value="InterPro"/>
</dbReference>
<evidence type="ECO:0000313" key="11">
    <source>
        <dbReference type="Proteomes" id="UP000271974"/>
    </source>
</evidence>
<keyword evidence="4 9" id="KW-0812">Transmembrane</keyword>
<keyword evidence="6 9" id="KW-0472">Membrane</keyword>
<evidence type="ECO:0000256" key="5">
    <source>
        <dbReference type="ARBA" id="ARBA00022989"/>
    </source>
</evidence>
<gene>
    <name evidence="10" type="ORF">EGW08_017476</name>
</gene>
<evidence type="ECO:0000256" key="7">
    <source>
        <dbReference type="ARBA" id="ARBA00023170"/>
    </source>
</evidence>
<accession>A0A433SZP8</accession>
<feature type="transmembrane region" description="Helical" evidence="9">
    <location>
        <begin position="90"/>
        <end position="110"/>
    </location>
</feature>
<keyword evidence="3" id="KW-1003">Cell membrane</keyword>
<sequence>MNILHMMASFRSNLFAMYRGDFKVIPPPSSKSAVWLCTGCIKYSGFQVGFLVWGYIVMWLILFAITFILSMMIDGYLAELVEEIKTICQTWPGVLVAMVLLVLQGLLARFVFLQGSASFLRLDNRNSYFIFAYFMFFYNIFLGVVSCLLRILKAVVIGAVFLARLDSSTLPRRFEAWDSGLSAYTGFVHMEAAHTHPVLNVFVRLLVSLNRTKRLDGLARALDVHITSNDSDINDSQDDQSCPRRNPVGVTAKFKWFLVYTLLHNPQIRLYRQGYIQSVKKARQDGLRVPISDRPIVQFDLTQLRTAQGESDQAIPSPGQDATVSGPATHLVHVPSSVVVSGGTSDADDIDVDMIEDLEDIEDSSGFLRDPMGSGDTELLMPV</sequence>
<dbReference type="GO" id="GO:0071939">
    <property type="term" value="P:vitamin A import into cell"/>
    <property type="evidence" value="ECO:0007669"/>
    <property type="project" value="TreeGrafter"/>
</dbReference>
<feature type="region of interest" description="Disordered" evidence="8">
    <location>
        <begin position="364"/>
        <end position="383"/>
    </location>
</feature>
<keyword evidence="11" id="KW-1185">Reference proteome</keyword>
<keyword evidence="5 9" id="KW-1133">Transmembrane helix</keyword>
<dbReference type="GO" id="GO:0005886">
    <property type="term" value="C:plasma membrane"/>
    <property type="evidence" value="ECO:0007669"/>
    <property type="project" value="UniProtKB-SubCell"/>
</dbReference>
<comment type="subcellular location">
    <subcellularLocation>
        <location evidence="1">Cell membrane</location>
        <topology evidence="1">Multi-pass membrane protein</topology>
    </subcellularLocation>
</comment>
<dbReference type="InterPro" id="IPR026612">
    <property type="entry name" value="STRA6-like"/>
</dbReference>
<organism evidence="10 11">
    <name type="scientific">Elysia chlorotica</name>
    <name type="common">Eastern emerald elysia</name>
    <name type="synonym">Sea slug</name>
    <dbReference type="NCBI Taxonomy" id="188477"/>
    <lineage>
        <taxon>Eukaryota</taxon>
        <taxon>Metazoa</taxon>
        <taxon>Spiralia</taxon>
        <taxon>Lophotrochozoa</taxon>
        <taxon>Mollusca</taxon>
        <taxon>Gastropoda</taxon>
        <taxon>Heterobranchia</taxon>
        <taxon>Euthyneura</taxon>
        <taxon>Panpulmonata</taxon>
        <taxon>Sacoglossa</taxon>
        <taxon>Placobranchoidea</taxon>
        <taxon>Plakobranchidae</taxon>
        <taxon>Elysia</taxon>
    </lineage>
</organism>
<keyword evidence="7" id="KW-0675">Receptor</keyword>
<evidence type="ECO:0000313" key="10">
    <source>
        <dbReference type="EMBL" id="RUS74778.1"/>
    </source>
</evidence>
<dbReference type="OrthoDB" id="2376984at2759"/>
<evidence type="ECO:0000256" key="8">
    <source>
        <dbReference type="SAM" id="MobiDB-lite"/>
    </source>
</evidence>
<evidence type="ECO:0000256" key="1">
    <source>
        <dbReference type="ARBA" id="ARBA00004651"/>
    </source>
</evidence>
<evidence type="ECO:0000256" key="4">
    <source>
        <dbReference type="ARBA" id="ARBA00022692"/>
    </source>
</evidence>
<reference evidence="10 11" key="1">
    <citation type="submission" date="2019-01" db="EMBL/GenBank/DDBJ databases">
        <title>A draft genome assembly of the solar-powered sea slug Elysia chlorotica.</title>
        <authorList>
            <person name="Cai H."/>
            <person name="Li Q."/>
            <person name="Fang X."/>
            <person name="Li J."/>
            <person name="Curtis N.E."/>
            <person name="Altenburger A."/>
            <person name="Shibata T."/>
            <person name="Feng M."/>
            <person name="Maeda T."/>
            <person name="Schwartz J.A."/>
            <person name="Shigenobu S."/>
            <person name="Lundholm N."/>
            <person name="Nishiyama T."/>
            <person name="Yang H."/>
            <person name="Hasebe M."/>
            <person name="Li S."/>
            <person name="Pierce S.K."/>
            <person name="Wang J."/>
        </authorList>
    </citation>
    <scope>NUCLEOTIDE SEQUENCE [LARGE SCALE GENOMIC DNA]</scope>
    <source>
        <strain evidence="10">EC2010</strain>
        <tissue evidence="10">Whole organism of an adult</tissue>
    </source>
</reference>
<dbReference type="STRING" id="188477.A0A433SZP8"/>
<evidence type="ECO:0000256" key="3">
    <source>
        <dbReference type="ARBA" id="ARBA00022475"/>
    </source>
</evidence>
<dbReference type="Pfam" id="PF14752">
    <property type="entry name" value="RBP_receptor"/>
    <property type="match status" value="1"/>
</dbReference>
<keyword evidence="2" id="KW-0813">Transport</keyword>
<dbReference type="Proteomes" id="UP000271974">
    <property type="component" value="Unassembled WGS sequence"/>
</dbReference>
<evidence type="ECO:0000256" key="9">
    <source>
        <dbReference type="SAM" id="Phobius"/>
    </source>
</evidence>
<evidence type="ECO:0000256" key="6">
    <source>
        <dbReference type="ARBA" id="ARBA00023136"/>
    </source>
</evidence>
<evidence type="ECO:0000256" key="2">
    <source>
        <dbReference type="ARBA" id="ARBA00022448"/>
    </source>
</evidence>
<feature type="transmembrane region" description="Helical" evidence="9">
    <location>
        <begin position="52"/>
        <end position="78"/>
    </location>
</feature>
<name>A0A433SZP8_ELYCH</name>
<dbReference type="GO" id="GO:0038023">
    <property type="term" value="F:signaling receptor activity"/>
    <property type="evidence" value="ECO:0007669"/>
    <property type="project" value="InterPro"/>
</dbReference>
<dbReference type="AlphaFoldDB" id="A0A433SZP8"/>
<proteinExistence type="predicted"/>
<feature type="transmembrane region" description="Helical" evidence="9">
    <location>
        <begin position="130"/>
        <end position="163"/>
    </location>
</feature>